<dbReference type="GO" id="GO:0016787">
    <property type="term" value="F:hydrolase activity"/>
    <property type="evidence" value="ECO:0007669"/>
    <property type="project" value="UniProtKB-KW"/>
</dbReference>
<dbReference type="STRING" id="913774.A0A0C3DHE4"/>
<evidence type="ECO:0000313" key="4">
    <source>
        <dbReference type="EMBL" id="KIN01423.1"/>
    </source>
</evidence>
<dbReference type="SUPFAM" id="SSF52499">
    <property type="entry name" value="Isochorismatase-like hydrolases"/>
    <property type="match status" value="1"/>
</dbReference>
<accession>A0A0C3DHE4</accession>
<reference evidence="5" key="2">
    <citation type="submission" date="2015-01" db="EMBL/GenBank/DDBJ databases">
        <title>Evolutionary Origins and Diversification of the Mycorrhizal Mutualists.</title>
        <authorList>
            <consortium name="DOE Joint Genome Institute"/>
            <consortium name="Mycorrhizal Genomics Consortium"/>
            <person name="Kohler A."/>
            <person name="Kuo A."/>
            <person name="Nagy L.G."/>
            <person name="Floudas D."/>
            <person name="Copeland A."/>
            <person name="Barry K.W."/>
            <person name="Cichocki N."/>
            <person name="Veneault-Fourrey C."/>
            <person name="LaButti K."/>
            <person name="Lindquist E.A."/>
            <person name="Lipzen A."/>
            <person name="Lundell T."/>
            <person name="Morin E."/>
            <person name="Murat C."/>
            <person name="Riley R."/>
            <person name="Ohm R."/>
            <person name="Sun H."/>
            <person name="Tunlid A."/>
            <person name="Henrissat B."/>
            <person name="Grigoriev I.V."/>
            <person name="Hibbett D.S."/>
            <person name="Martin F."/>
        </authorList>
    </citation>
    <scope>NUCLEOTIDE SEQUENCE [LARGE SCALE GENOMIC DNA]</scope>
    <source>
        <strain evidence="5">Zn</strain>
    </source>
</reference>
<evidence type="ECO:0000256" key="2">
    <source>
        <dbReference type="ARBA" id="ARBA00022801"/>
    </source>
</evidence>
<reference evidence="4 5" key="1">
    <citation type="submission" date="2014-04" db="EMBL/GenBank/DDBJ databases">
        <authorList>
            <consortium name="DOE Joint Genome Institute"/>
            <person name="Kuo A."/>
            <person name="Martino E."/>
            <person name="Perotto S."/>
            <person name="Kohler A."/>
            <person name="Nagy L.G."/>
            <person name="Floudas D."/>
            <person name="Copeland A."/>
            <person name="Barry K.W."/>
            <person name="Cichocki N."/>
            <person name="Veneault-Fourrey C."/>
            <person name="LaButti K."/>
            <person name="Lindquist E.A."/>
            <person name="Lipzen A."/>
            <person name="Lundell T."/>
            <person name="Morin E."/>
            <person name="Murat C."/>
            <person name="Sun H."/>
            <person name="Tunlid A."/>
            <person name="Henrissat B."/>
            <person name="Grigoriev I.V."/>
            <person name="Hibbett D.S."/>
            <person name="Martin F."/>
            <person name="Nordberg H.P."/>
            <person name="Cantor M.N."/>
            <person name="Hua S.X."/>
        </authorList>
    </citation>
    <scope>NUCLEOTIDE SEQUENCE [LARGE SCALE GENOMIC DNA]</scope>
    <source>
        <strain evidence="4 5">Zn</strain>
    </source>
</reference>
<organism evidence="4 5">
    <name type="scientific">Oidiodendron maius (strain Zn)</name>
    <dbReference type="NCBI Taxonomy" id="913774"/>
    <lineage>
        <taxon>Eukaryota</taxon>
        <taxon>Fungi</taxon>
        <taxon>Dikarya</taxon>
        <taxon>Ascomycota</taxon>
        <taxon>Pezizomycotina</taxon>
        <taxon>Leotiomycetes</taxon>
        <taxon>Leotiomycetes incertae sedis</taxon>
        <taxon>Myxotrichaceae</taxon>
        <taxon>Oidiodendron</taxon>
    </lineage>
</organism>
<evidence type="ECO:0000256" key="1">
    <source>
        <dbReference type="ARBA" id="ARBA00006336"/>
    </source>
</evidence>
<keyword evidence="2" id="KW-0378">Hydrolase</keyword>
<dbReference type="OrthoDB" id="245563at2759"/>
<proteinExistence type="inferred from homology"/>
<name>A0A0C3DHE4_OIDMZ</name>
<evidence type="ECO:0000259" key="3">
    <source>
        <dbReference type="Pfam" id="PF00857"/>
    </source>
</evidence>
<evidence type="ECO:0000313" key="5">
    <source>
        <dbReference type="Proteomes" id="UP000054321"/>
    </source>
</evidence>
<comment type="similarity">
    <text evidence="1">Belongs to the isochorismatase family.</text>
</comment>
<feature type="domain" description="Isochorismatase-like" evidence="3">
    <location>
        <begin position="10"/>
        <end position="175"/>
    </location>
</feature>
<dbReference type="Pfam" id="PF00857">
    <property type="entry name" value="Isochorismatase"/>
    <property type="match status" value="1"/>
</dbReference>
<dbReference type="InterPro" id="IPR050272">
    <property type="entry name" value="Isochorismatase-like_hydrls"/>
</dbReference>
<dbReference type="PANTHER" id="PTHR43540:SF1">
    <property type="entry name" value="ISOCHORISMATASE HYDROLASE"/>
    <property type="match status" value="1"/>
</dbReference>
<dbReference type="PANTHER" id="PTHR43540">
    <property type="entry name" value="PEROXYUREIDOACRYLATE/UREIDOACRYLATE AMIDOHYDROLASE-RELATED"/>
    <property type="match status" value="1"/>
</dbReference>
<dbReference type="AlphaFoldDB" id="A0A0C3DHE4"/>
<dbReference type="Proteomes" id="UP000054321">
    <property type="component" value="Unassembled WGS sequence"/>
</dbReference>
<dbReference type="HOGENOM" id="CLU_068979_5_2_1"/>
<sequence length="217" mass="23685">MSSSIQPRRTALLVIDIQNAFVNSTHWGPSRSNSSFEANANRVLSTYRLLVSSTAENSSSSHKIIHVAHAGTSSDSPLCRTSPGFKFQPFAEPLPSEDVIEKNVNSAFIGTDLEGMLRRHFDGQPGKLYLIGLTTDHCVSTTTRMAGNLGVCDAPNGEKGEVILIEDATAAWQKSDDGFDAELVHSVHAESLIEFSSVKKTDNVLDSWKVWLGEPRR</sequence>
<dbReference type="Gene3D" id="3.40.50.850">
    <property type="entry name" value="Isochorismatase-like"/>
    <property type="match status" value="1"/>
</dbReference>
<dbReference type="EMBL" id="KN832876">
    <property type="protein sequence ID" value="KIN01423.1"/>
    <property type="molecule type" value="Genomic_DNA"/>
</dbReference>
<dbReference type="InParanoid" id="A0A0C3DHE4"/>
<protein>
    <recommendedName>
        <fullName evidence="3">Isochorismatase-like domain-containing protein</fullName>
    </recommendedName>
</protein>
<dbReference type="InterPro" id="IPR000868">
    <property type="entry name" value="Isochorismatase-like_dom"/>
</dbReference>
<gene>
    <name evidence="4" type="ORF">OIDMADRAFT_19264</name>
</gene>
<keyword evidence="5" id="KW-1185">Reference proteome</keyword>
<dbReference type="InterPro" id="IPR036380">
    <property type="entry name" value="Isochorismatase-like_sf"/>
</dbReference>